<reference evidence="1 2" key="1">
    <citation type="journal article" date="2014" name="BMC Genomics">
        <title>Comparative genome sequencing reveals chemotype-specific gene clusters in the toxigenic black mold Stachybotrys.</title>
        <authorList>
            <person name="Semeiks J."/>
            <person name="Borek D."/>
            <person name="Otwinowski Z."/>
            <person name="Grishin N.V."/>
        </authorList>
    </citation>
    <scope>NUCLEOTIDE SEQUENCE [LARGE SCALE GENOMIC DNA]</scope>
    <source>
        <strain evidence="2">CBS 109288 / IBT 7711</strain>
    </source>
</reference>
<organism evidence="1 2">
    <name type="scientific">Stachybotrys chartarum (strain CBS 109288 / IBT 7711)</name>
    <name type="common">Toxic black mold</name>
    <name type="synonym">Stilbospora chartarum</name>
    <dbReference type="NCBI Taxonomy" id="1280523"/>
    <lineage>
        <taxon>Eukaryota</taxon>
        <taxon>Fungi</taxon>
        <taxon>Dikarya</taxon>
        <taxon>Ascomycota</taxon>
        <taxon>Pezizomycotina</taxon>
        <taxon>Sordariomycetes</taxon>
        <taxon>Hypocreomycetidae</taxon>
        <taxon>Hypocreales</taxon>
        <taxon>Stachybotryaceae</taxon>
        <taxon>Stachybotrys</taxon>
    </lineage>
</organism>
<protein>
    <recommendedName>
        <fullName evidence="3">MalT-like TPR region domain-containing protein</fullName>
    </recommendedName>
</protein>
<name>A0A084BBI2_STACB</name>
<dbReference type="AlphaFoldDB" id="A0A084BBI2"/>
<accession>A0A084BBI2</accession>
<dbReference type="Proteomes" id="UP000028045">
    <property type="component" value="Unassembled WGS sequence"/>
</dbReference>
<evidence type="ECO:0000313" key="1">
    <source>
        <dbReference type="EMBL" id="KEY74911.1"/>
    </source>
</evidence>
<evidence type="ECO:0000313" key="2">
    <source>
        <dbReference type="Proteomes" id="UP000028045"/>
    </source>
</evidence>
<evidence type="ECO:0008006" key="3">
    <source>
        <dbReference type="Google" id="ProtNLM"/>
    </source>
</evidence>
<dbReference type="EMBL" id="KL647405">
    <property type="protein sequence ID" value="KEY74911.1"/>
    <property type="molecule type" value="Genomic_DNA"/>
</dbReference>
<proteinExistence type="predicted"/>
<gene>
    <name evidence="1" type="ORF">S7711_01267</name>
</gene>
<dbReference type="HOGENOM" id="CLU_1571661_0_0_1"/>
<sequence>MALLDLGHVDEARLYLMEVYIESNEPKKAETMPDAGIQAGIRSLGKNHVGVLMGRGDLARVYARPGRFEKAEKLSLDIVKAIKATCGADHPDYIYGLWKLAQIYILQGKYEIAKDASKMGLERTGERLTPDHPLTKDLDNMVRVLEDDESTAADFSKLVPVSIPQVSSNA</sequence>
<keyword evidence="2" id="KW-1185">Reference proteome</keyword>
<dbReference type="Gene3D" id="1.25.40.10">
    <property type="entry name" value="Tetratricopeptide repeat domain"/>
    <property type="match status" value="1"/>
</dbReference>
<dbReference type="SUPFAM" id="SSF48452">
    <property type="entry name" value="TPR-like"/>
    <property type="match status" value="1"/>
</dbReference>
<dbReference type="InterPro" id="IPR011990">
    <property type="entry name" value="TPR-like_helical_dom_sf"/>
</dbReference>
<dbReference type="Pfam" id="PF13424">
    <property type="entry name" value="TPR_12"/>
    <property type="match status" value="1"/>
</dbReference>